<sequence>MSLAATATDQPKEKSKVVEHLLKYVHTDGACIRYEPGKLEQRQAATFDPLLLWARQRLGWTLTTSHSIFGTQQDEATVAAVEAWLQGLSRWHLAAAEQLITASKSVVIAAALLYGRINVAQAVAAARIEEEYQLEDWGMVEAGHDLDIADTRSRLGAPAVFTRLLALPRVKVQSPQMAWHMCALVLLLTSTVSLVSATLAADSLVTIPVHNVAASSVGASPHSVGAAALAATDAAAIPQDTRVKLVAAGSAGSRKGRSLLHQPDDNAYFLTVDRIRKLYNLPTDAFDGEGEAIALASFEKFEIGTVEEYALANGLIEEGESLSNVIERFLSDPDSVGGSSNPDATHVDLEMLLSASPKAKITVYLAENSEAGEALLMSKIANLNTSSIVLYTWGREEQPGDADGTINTLLKQMVLQGQSVVVASGSCGVRPQTRNATCDELTEAVNFPASSEFVTAVGGTTPTLFIGNTWAKEVAWELSSGGVSRYMPLPQYQADVTTLVNRQHRNLPDVALAANPDVWPYEVYVPNEANEFSTVGGTAPAASVWAGYFALINQCRKARELAPARLGAANGQLYAIGNTKWQADKAFRSCSEGSNGKFDAGAGWDAVTGWNSMNGKLMTGFLCPGYMGACCYRTKYGNSYCVELTEENCDASKGGTFTDGKVCTPGTPMTLSNC</sequence>
<dbReference type="PROSITE" id="PS51695">
    <property type="entry name" value="SEDOLISIN"/>
    <property type="match status" value="1"/>
</dbReference>
<accession>A0ABY8U7X2</accession>
<name>A0ABY8U7X2_TETOB</name>
<dbReference type="SUPFAM" id="SSF160909">
    <property type="entry name" value="ATP12-like"/>
    <property type="match status" value="1"/>
</dbReference>
<evidence type="ECO:0000259" key="2">
    <source>
        <dbReference type="PROSITE" id="PS51695"/>
    </source>
</evidence>
<proteinExistence type="predicted"/>
<dbReference type="InterPro" id="IPR030400">
    <property type="entry name" value="Sedolisin_dom"/>
</dbReference>
<organism evidence="3 4">
    <name type="scientific">Tetradesmus obliquus</name>
    <name type="common">Green alga</name>
    <name type="synonym">Acutodesmus obliquus</name>
    <dbReference type="NCBI Taxonomy" id="3088"/>
    <lineage>
        <taxon>Eukaryota</taxon>
        <taxon>Viridiplantae</taxon>
        <taxon>Chlorophyta</taxon>
        <taxon>core chlorophytes</taxon>
        <taxon>Chlorophyceae</taxon>
        <taxon>CS clade</taxon>
        <taxon>Sphaeropleales</taxon>
        <taxon>Scenedesmaceae</taxon>
        <taxon>Tetradesmus</taxon>
    </lineage>
</organism>
<dbReference type="InterPro" id="IPR023335">
    <property type="entry name" value="ATP12_ortho_dom_sf"/>
</dbReference>
<dbReference type="Proteomes" id="UP001244341">
    <property type="component" value="Chromosome 8b"/>
</dbReference>
<dbReference type="Pfam" id="PF07542">
    <property type="entry name" value="ATP12"/>
    <property type="match status" value="1"/>
</dbReference>
<evidence type="ECO:0000313" key="4">
    <source>
        <dbReference type="Proteomes" id="UP001244341"/>
    </source>
</evidence>
<dbReference type="CDD" id="cd04056">
    <property type="entry name" value="Peptidases_S53"/>
    <property type="match status" value="1"/>
</dbReference>
<keyword evidence="4" id="KW-1185">Reference proteome</keyword>
<evidence type="ECO:0000313" key="3">
    <source>
        <dbReference type="EMBL" id="WIA17315.1"/>
    </source>
</evidence>
<comment type="caution">
    <text evidence="1">Lacks conserved residue(s) required for the propagation of feature annotation.</text>
</comment>
<protein>
    <recommendedName>
        <fullName evidence="2">Peptidase S53 domain-containing protein</fullName>
    </recommendedName>
</protein>
<dbReference type="SUPFAM" id="SSF52743">
    <property type="entry name" value="Subtilisin-like"/>
    <property type="match status" value="1"/>
</dbReference>
<dbReference type="Gene3D" id="1.10.3580.10">
    <property type="entry name" value="ATP12 ATPase"/>
    <property type="match status" value="1"/>
</dbReference>
<dbReference type="PANTHER" id="PTHR21013:SF10">
    <property type="entry name" value="ATP SYNTHASE MITOCHONDRIAL F1 COMPLEX ASSEMBLY FACTOR 2"/>
    <property type="match status" value="1"/>
</dbReference>
<evidence type="ECO:0000256" key="1">
    <source>
        <dbReference type="PROSITE-ProRule" id="PRU01032"/>
    </source>
</evidence>
<feature type="domain" description="Peptidase S53" evidence="2">
    <location>
        <begin position="269"/>
        <end position="625"/>
    </location>
</feature>
<dbReference type="InterPro" id="IPR011419">
    <property type="entry name" value="ATP12_ATP_synth-F1-assembly"/>
</dbReference>
<dbReference type="EMBL" id="CP126215">
    <property type="protein sequence ID" value="WIA17315.1"/>
    <property type="molecule type" value="Genomic_DNA"/>
</dbReference>
<dbReference type="Gene3D" id="3.40.50.200">
    <property type="entry name" value="Peptidase S8/S53 domain"/>
    <property type="match status" value="1"/>
</dbReference>
<dbReference type="InterPro" id="IPR036852">
    <property type="entry name" value="Peptidase_S8/S53_dom_sf"/>
</dbReference>
<reference evidence="3 4" key="1">
    <citation type="submission" date="2023-05" db="EMBL/GenBank/DDBJ databases">
        <title>A 100% complete, gapless, phased diploid assembly of the Scenedesmus obliquus UTEX 3031 genome.</title>
        <authorList>
            <person name="Biondi T.C."/>
            <person name="Hanschen E.R."/>
            <person name="Kwon T."/>
            <person name="Eng W."/>
            <person name="Kruse C.P.S."/>
            <person name="Koehler S.I."/>
            <person name="Kunde Y."/>
            <person name="Gleasner C.D."/>
            <person name="You Mak K.T."/>
            <person name="Polle J."/>
            <person name="Hovde B.T."/>
            <person name="Starkenburg S.R."/>
        </authorList>
    </citation>
    <scope>NUCLEOTIDE SEQUENCE [LARGE SCALE GENOMIC DNA]</scope>
    <source>
        <strain evidence="3 4">DOE0152z</strain>
    </source>
</reference>
<dbReference type="PANTHER" id="PTHR21013">
    <property type="entry name" value="ATP SYNTHASE MITOCHONDRIAL F1 COMPLEX ASSEMBLY FACTOR 2/ATP12 PROTEIN, MITOCHONDRIAL PRECURSOR"/>
    <property type="match status" value="1"/>
</dbReference>
<gene>
    <name evidence="3" type="ORF">OEZ85_014180</name>
</gene>